<dbReference type="PANTHER" id="PTHR24223">
    <property type="entry name" value="ATP-BINDING CASSETTE SUB-FAMILY C"/>
    <property type="match status" value="1"/>
</dbReference>
<dbReference type="EMBL" id="JAACXV010014261">
    <property type="protein sequence ID" value="KAF7269082.1"/>
    <property type="molecule type" value="Genomic_DNA"/>
</dbReference>
<evidence type="ECO:0000256" key="7">
    <source>
        <dbReference type="ARBA" id="ARBA00023136"/>
    </source>
</evidence>
<keyword evidence="2" id="KW-0813">Transport</keyword>
<keyword evidence="7 9" id="KW-0472">Membrane</keyword>
<comment type="subcellular location">
    <subcellularLocation>
        <location evidence="1">Membrane</location>
        <topology evidence="1">Multi-pass membrane protein</topology>
    </subcellularLocation>
</comment>
<keyword evidence="3 9" id="KW-0812">Transmembrane</keyword>
<feature type="transmembrane region" description="Helical" evidence="9">
    <location>
        <begin position="205"/>
        <end position="229"/>
    </location>
</feature>
<keyword evidence="5" id="KW-0067">ATP-binding</keyword>
<dbReference type="Pfam" id="PF00005">
    <property type="entry name" value="ABC_tran"/>
    <property type="match status" value="1"/>
</dbReference>
<dbReference type="InterPro" id="IPR003439">
    <property type="entry name" value="ABC_transporter-like_ATP-bd"/>
</dbReference>
<dbReference type="Proteomes" id="UP000625711">
    <property type="component" value="Unassembled WGS sequence"/>
</dbReference>
<evidence type="ECO:0000256" key="4">
    <source>
        <dbReference type="ARBA" id="ARBA00022741"/>
    </source>
</evidence>
<dbReference type="SUPFAM" id="SSF90123">
    <property type="entry name" value="ABC transporter transmembrane region"/>
    <property type="match status" value="1"/>
</dbReference>
<dbReference type="FunFam" id="3.40.50.300:FF:000163">
    <property type="entry name" value="Multidrug resistance-associated protein member 4"/>
    <property type="match status" value="1"/>
</dbReference>
<accession>A0A834I8D9</accession>
<feature type="domain" description="ABC transmembrane type-1" evidence="11">
    <location>
        <begin position="156"/>
        <end position="443"/>
    </location>
</feature>
<evidence type="ECO:0000313" key="12">
    <source>
        <dbReference type="EMBL" id="KAF7269082.1"/>
    </source>
</evidence>
<comment type="caution">
    <text evidence="12">The sequence shown here is derived from an EMBL/GenBank/DDBJ whole genome shotgun (WGS) entry which is preliminary data.</text>
</comment>
<feature type="transmembrane region" description="Helical" evidence="9">
    <location>
        <begin position="288"/>
        <end position="316"/>
    </location>
</feature>
<dbReference type="OrthoDB" id="6500128at2759"/>
<organism evidence="12 13">
    <name type="scientific">Rhynchophorus ferrugineus</name>
    <name type="common">Red palm weevil</name>
    <name type="synonym">Curculio ferrugineus</name>
    <dbReference type="NCBI Taxonomy" id="354439"/>
    <lineage>
        <taxon>Eukaryota</taxon>
        <taxon>Metazoa</taxon>
        <taxon>Ecdysozoa</taxon>
        <taxon>Arthropoda</taxon>
        <taxon>Hexapoda</taxon>
        <taxon>Insecta</taxon>
        <taxon>Pterygota</taxon>
        <taxon>Neoptera</taxon>
        <taxon>Endopterygota</taxon>
        <taxon>Coleoptera</taxon>
        <taxon>Polyphaga</taxon>
        <taxon>Cucujiformia</taxon>
        <taxon>Curculionidae</taxon>
        <taxon>Dryophthorinae</taxon>
        <taxon>Rhynchophorus</taxon>
    </lineage>
</organism>
<feature type="compositionally biased region" description="Basic and acidic residues" evidence="8">
    <location>
        <begin position="735"/>
        <end position="747"/>
    </location>
</feature>
<dbReference type="InterPro" id="IPR050173">
    <property type="entry name" value="ABC_transporter_C-like"/>
</dbReference>
<evidence type="ECO:0000256" key="3">
    <source>
        <dbReference type="ARBA" id="ARBA00022692"/>
    </source>
</evidence>
<dbReference type="InterPro" id="IPR036640">
    <property type="entry name" value="ABC1_TM_sf"/>
</dbReference>
<feature type="transmembrane region" description="Helical" evidence="9">
    <location>
        <begin position="386"/>
        <end position="408"/>
    </location>
</feature>
<dbReference type="InterPro" id="IPR003593">
    <property type="entry name" value="AAA+_ATPase"/>
</dbReference>
<dbReference type="SMART" id="SM00382">
    <property type="entry name" value="AAA"/>
    <property type="match status" value="1"/>
</dbReference>
<evidence type="ECO:0000259" key="11">
    <source>
        <dbReference type="PROSITE" id="PS50929"/>
    </source>
</evidence>
<evidence type="ECO:0000256" key="9">
    <source>
        <dbReference type="SAM" id="Phobius"/>
    </source>
</evidence>
<gene>
    <name evidence="12" type="ORF">GWI33_017839</name>
</gene>
<dbReference type="PANTHER" id="PTHR24223:SF448">
    <property type="entry name" value="FI20146P1-RELATED"/>
    <property type="match status" value="1"/>
</dbReference>
<dbReference type="InterPro" id="IPR011527">
    <property type="entry name" value="ABC1_TM_dom"/>
</dbReference>
<dbReference type="Gene3D" id="3.40.50.300">
    <property type="entry name" value="P-loop containing nucleotide triphosphate hydrolases"/>
    <property type="match status" value="2"/>
</dbReference>
<dbReference type="Pfam" id="PF00664">
    <property type="entry name" value="ABC_membrane"/>
    <property type="match status" value="1"/>
</dbReference>
<dbReference type="PROSITE" id="PS00211">
    <property type="entry name" value="ABC_TRANSPORTER_1"/>
    <property type="match status" value="1"/>
</dbReference>
<dbReference type="InterPro" id="IPR027417">
    <property type="entry name" value="P-loop_NTPase"/>
</dbReference>
<dbReference type="SUPFAM" id="SSF52540">
    <property type="entry name" value="P-loop containing nucleoside triphosphate hydrolases"/>
    <property type="match status" value="2"/>
</dbReference>
<dbReference type="GO" id="GO:0140359">
    <property type="term" value="F:ABC-type transporter activity"/>
    <property type="evidence" value="ECO:0007669"/>
    <property type="project" value="InterPro"/>
</dbReference>
<dbReference type="CDD" id="cd03244">
    <property type="entry name" value="ABCC_MRP_domain2"/>
    <property type="match status" value="1"/>
</dbReference>
<protein>
    <submittedName>
        <fullName evidence="12">Uncharacterized protein</fullName>
    </submittedName>
</protein>
<evidence type="ECO:0000313" key="13">
    <source>
        <dbReference type="Proteomes" id="UP000625711"/>
    </source>
</evidence>
<keyword evidence="6 9" id="KW-1133">Transmembrane helix</keyword>
<dbReference type="PROSITE" id="PS50929">
    <property type="entry name" value="ABC_TM1F"/>
    <property type="match status" value="1"/>
</dbReference>
<proteinExistence type="predicted"/>
<evidence type="ECO:0000256" key="1">
    <source>
        <dbReference type="ARBA" id="ARBA00004141"/>
    </source>
</evidence>
<dbReference type="InterPro" id="IPR017871">
    <property type="entry name" value="ABC_transporter-like_CS"/>
</dbReference>
<feature type="transmembrane region" description="Helical" evidence="9">
    <location>
        <begin position="417"/>
        <end position="435"/>
    </location>
</feature>
<evidence type="ECO:0000259" key="10">
    <source>
        <dbReference type="PROSITE" id="PS50893"/>
    </source>
</evidence>
<dbReference type="PROSITE" id="PS50893">
    <property type="entry name" value="ABC_TRANSPORTER_2"/>
    <property type="match status" value="1"/>
</dbReference>
<name>A0A834I8D9_RHYFE</name>
<feature type="domain" description="ABC transporter" evidence="10">
    <location>
        <begin position="481"/>
        <end position="714"/>
    </location>
</feature>
<dbReference type="FunFam" id="1.20.1560.10:FF:000014">
    <property type="entry name" value="Multidrug resistance-associated protein member 4"/>
    <property type="match status" value="1"/>
</dbReference>
<dbReference type="GO" id="GO:0005524">
    <property type="term" value="F:ATP binding"/>
    <property type="evidence" value="ECO:0007669"/>
    <property type="project" value="UniProtKB-KW"/>
</dbReference>
<evidence type="ECO:0000256" key="6">
    <source>
        <dbReference type="ARBA" id="ARBA00022989"/>
    </source>
</evidence>
<keyword evidence="13" id="KW-1185">Reference proteome</keyword>
<evidence type="ECO:0000256" key="2">
    <source>
        <dbReference type="ARBA" id="ARBA00022448"/>
    </source>
</evidence>
<dbReference type="GO" id="GO:0016887">
    <property type="term" value="F:ATP hydrolysis activity"/>
    <property type="evidence" value="ECO:0007669"/>
    <property type="project" value="InterPro"/>
</dbReference>
<dbReference type="AlphaFoldDB" id="A0A834I8D9"/>
<sequence length="759" mass="86218">MKRFSYSTFSPSQVGQQLFEDCMIRYLSDKIVVLVTHQLQYLKRADKIVILNEGMVQIQGTYDEIKQSGVGFATLLEEAATISGATAGAEEKEVDKVLRAISITSTAFNSMIDIEGLKKFPKVIAEMRTLGAVEFANYKEYFLAGGNCCAILVMWLFFFGAQFLASGGDYFLSQWVILEELRDHFGSAELLAFWESLDRRTCIKIYTIFMVSTIIVAVSRSIYFFSICMRASYRLHNRMFESIIHAAMRFFHTNTSGRILNRFSKDLGQVDELLPNAFIDTTQIMLNLIGAIIIVCVVNYWLAIPVAFMVVLFYFLRNFYLKTSRSVKRLEGIARSPVFAHLNATLQGLPTIRSNNAEKILVDEFDYLQDVHSSAWFMFLYTSRAFSLWLDWTTAVFIGLVTFNFVFFSDKFYGSDVGLAITQCIGLTGLIQWGMRQSAELENQMTSVERVLEFTRVEHEPDLYSQPDKKPPASWPKKGQIEFINTTMRYSLTDPPVLKQLNIIVYPKQKIGIVGRTGAGKSSLIVTLFRLAYFDGEIYIDHLDISVLGLHDLRRKISIIPQEPVLFNGTLRYNLDPFNEYQDEDMVRALEDVEDKCVMLKGNACLDKMMSEGGTNVSVGQRQMICLARAILRNNKILVMDEATANVDAQTDKLIQKTIRTKFAHCTVLTIAHRLHTVMDSDKILVMDAGQAVEFDHPHILLQNPTGYLSELVRKTGAGTSASLKKIAKQNFEERQKRQIIPEKQEMDLVSQRTSMSSN</sequence>
<evidence type="ECO:0000256" key="8">
    <source>
        <dbReference type="SAM" id="MobiDB-lite"/>
    </source>
</evidence>
<dbReference type="GO" id="GO:0016020">
    <property type="term" value="C:membrane"/>
    <property type="evidence" value="ECO:0007669"/>
    <property type="project" value="UniProtKB-SubCell"/>
</dbReference>
<feature type="region of interest" description="Disordered" evidence="8">
    <location>
        <begin position="735"/>
        <end position="759"/>
    </location>
</feature>
<keyword evidence="4" id="KW-0547">Nucleotide-binding</keyword>
<dbReference type="Gene3D" id="1.20.1560.10">
    <property type="entry name" value="ABC transporter type 1, transmembrane domain"/>
    <property type="match status" value="1"/>
</dbReference>
<feature type="transmembrane region" description="Helical" evidence="9">
    <location>
        <begin position="141"/>
        <end position="165"/>
    </location>
</feature>
<reference evidence="12" key="1">
    <citation type="submission" date="2020-08" db="EMBL/GenBank/DDBJ databases">
        <title>Genome sequencing and assembly of the red palm weevil Rhynchophorus ferrugineus.</title>
        <authorList>
            <person name="Dias G.B."/>
            <person name="Bergman C.M."/>
            <person name="Manee M."/>
        </authorList>
    </citation>
    <scope>NUCLEOTIDE SEQUENCE</scope>
    <source>
        <strain evidence="12">AA-2017</strain>
        <tissue evidence="12">Whole larva</tissue>
    </source>
</reference>
<evidence type="ECO:0000256" key="5">
    <source>
        <dbReference type="ARBA" id="ARBA00022840"/>
    </source>
</evidence>